<dbReference type="PANTHER" id="PTHR32054">
    <property type="entry name" value="HEAVY CHAIN, PUTATIVE, EXPRESSED-RELATED-RELATED"/>
    <property type="match status" value="1"/>
</dbReference>
<reference evidence="5 6" key="1">
    <citation type="submission" date="2019-09" db="EMBL/GenBank/DDBJ databases">
        <authorList>
            <person name="Ou C."/>
        </authorList>
    </citation>
    <scope>NUCLEOTIDE SEQUENCE [LARGE SCALE GENOMIC DNA]</scope>
    <source>
        <strain evidence="5">S2</strain>
        <tissue evidence="5">Leaf</tissue>
    </source>
</reference>
<keyword evidence="6" id="KW-1185">Reference proteome</keyword>
<reference evidence="5 6" key="3">
    <citation type="submission" date="2019-11" db="EMBL/GenBank/DDBJ databases">
        <title>A de novo genome assembly of a pear dwarfing rootstock.</title>
        <authorList>
            <person name="Wang F."/>
            <person name="Wang J."/>
            <person name="Li S."/>
            <person name="Zhang Y."/>
            <person name="Fang M."/>
            <person name="Ma L."/>
            <person name="Zhao Y."/>
            <person name="Jiang S."/>
        </authorList>
    </citation>
    <scope>NUCLEOTIDE SEQUENCE [LARGE SCALE GENOMIC DNA]</scope>
    <source>
        <strain evidence="5">S2</strain>
        <tissue evidence="5">Leaf</tissue>
    </source>
</reference>
<sequence length="329" mass="37847">MELYDEQRAKSYSYKSKEWDENEDKVGSKMAELIKTKEELKKAKESALQAWIDSRPLTDELELLKCGLEIAEKRCDTPSIISDLEAQLETTIQSIKSKKEEQHKATGMVNEINQALDQTRQETERFKCDADEELQARSTLKQALHLRRQTLRTLQLGLEAVRIEKEALRASKAVALRYINCSKMEKTTVRLTQEEYHALAKRAQDENSLSDWRVLVASEQKLATEASRNKALEKLNRLLSEKISREREIEEENTSGDGHNGHPRIRTGGQVNARENTLPQARNKAMAKTNQRNRRSRSINNKKLSANNKPSVLQKIRQFFVRKIKGLFG</sequence>
<proteinExistence type="inferred from homology"/>
<dbReference type="AlphaFoldDB" id="A0A5N5HJT2"/>
<dbReference type="OrthoDB" id="852135at2759"/>
<comment type="similarity">
    <text evidence="1">Belongs to the WEB family.</text>
</comment>
<evidence type="ECO:0000256" key="3">
    <source>
        <dbReference type="SAM" id="Coils"/>
    </source>
</evidence>
<feature type="compositionally biased region" description="Polar residues" evidence="4">
    <location>
        <begin position="269"/>
        <end position="280"/>
    </location>
</feature>
<accession>A0A5N5HJT2</accession>
<protein>
    <submittedName>
        <fullName evidence="5">WEB family protein</fullName>
    </submittedName>
</protein>
<feature type="coiled-coil region" evidence="3">
    <location>
        <begin position="81"/>
        <end position="129"/>
    </location>
</feature>
<reference evidence="6" key="2">
    <citation type="submission" date="2019-10" db="EMBL/GenBank/DDBJ databases">
        <title>A de novo genome assembly of a pear dwarfing rootstock.</title>
        <authorList>
            <person name="Wang F."/>
            <person name="Wang J."/>
            <person name="Li S."/>
            <person name="Zhang Y."/>
            <person name="Fang M."/>
            <person name="Ma L."/>
            <person name="Zhao Y."/>
            <person name="Jiang S."/>
        </authorList>
    </citation>
    <scope>NUCLEOTIDE SEQUENCE [LARGE SCALE GENOMIC DNA]</scope>
</reference>
<dbReference type="PANTHER" id="PTHR32054:SF70">
    <property type="entry name" value="OS07G0620100 PROTEIN"/>
    <property type="match status" value="1"/>
</dbReference>
<dbReference type="Pfam" id="PF05701">
    <property type="entry name" value="WEMBL"/>
    <property type="match status" value="1"/>
</dbReference>
<evidence type="ECO:0000313" key="6">
    <source>
        <dbReference type="Proteomes" id="UP000327157"/>
    </source>
</evidence>
<organism evidence="5 6">
    <name type="scientific">Pyrus ussuriensis x Pyrus communis</name>
    <dbReference type="NCBI Taxonomy" id="2448454"/>
    <lineage>
        <taxon>Eukaryota</taxon>
        <taxon>Viridiplantae</taxon>
        <taxon>Streptophyta</taxon>
        <taxon>Embryophyta</taxon>
        <taxon>Tracheophyta</taxon>
        <taxon>Spermatophyta</taxon>
        <taxon>Magnoliopsida</taxon>
        <taxon>eudicotyledons</taxon>
        <taxon>Gunneridae</taxon>
        <taxon>Pentapetalae</taxon>
        <taxon>rosids</taxon>
        <taxon>fabids</taxon>
        <taxon>Rosales</taxon>
        <taxon>Rosaceae</taxon>
        <taxon>Amygdaloideae</taxon>
        <taxon>Maleae</taxon>
        <taxon>Pyrus</taxon>
    </lineage>
</organism>
<evidence type="ECO:0000256" key="2">
    <source>
        <dbReference type="ARBA" id="ARBA00023054"/>
    </source>
</evidence>
<dbReference type="GO" id="GO:0005829">
    <property type="term" value="C:cytosol"/>
    <property type="evidence" value="ECO:0007669"/>
    <property type="project" value="TreeGrafter"/>
</dbReference>
<dbReference type="GO" id="GO:0009904">
    <property type="term" value="P:chloroplast accumulation movement"/>
    <property type="evidence" value="ECO:0007669"/>
    <property type="project" value="TreeGrafter"/>
</dbReference>
<feature type="region of interest" description="Disordered" evidence="4">
    <location>
        <begin position="246"/>
        <end position="305"/>
    </location>
</feature>
<keyword evidence="2 3" id="KW-0175">Coiled coil</keyword>
<evidence type="ECO:0000256" key="4">
    <source>
        <dbReference type="SAM" id="MobiDB-lite"/>
    </source>
</evidence>
<dbReference type="InterPro" id="IPR008545">
    <property type="entry name" value="Web"/>
</dbReference>
<dbReference type="EMBL" id="SMOL01000157">
    <property type="protein sequence ID" value="KAB2626451.1"/>
    <property type="molecule type" value="Genomic_DNA"/>
</dbReference>
<gene>
    <name evidence="5" type="ORF">D8674_020069</name>
</gene>
<comment type="caution">
    <text evidence="5">The sequence shown here is derived from an EMBL/GenBank/DDBJ whole genome shotgun (WGS) entry which is preliminary data.</text>
</comment>
<name>A0A5N5HJT2_9ROSA</name>
<dbReference type="Proteomes" id="UP000327157">
    <property type="component" value="Chromosome 2"/>
</dbReference>
<dbReference type="GO" id="GO:0009903">
    <property type="term" value="P:chloroplast avoidance movement"/>
    <property type="evidence" value="ECO:0007669"/>
    <property type="project" value="TreeGrafter"/>
</dbReference>
<evidence type="ECO:0000256" key="1">
    <source>
        <dbReference type="ARBA" id="ARBA00005485"/>
    </source>
</evidence>
<evidence type="ECO:0000313" key="5">
    <source>
        <dbReference type="EMBL" id="KAB2626451.1"/>
    </source>
</evidence>